<feature type="transmembrane region" description="Helical" evidence="1">
    <location>
        <begin position="21"/>
        <end position="41"/>
    </location>
</feature>
<gene>
    <name evidence="2" type="ORF">WDU93_02905</name>
</gene>
<keyword evidence="3" id="KW-1185">Reference proteome</keyword>
<keyword evidence="1" id="KW-0812">Transmembrane</keyword>
<reference evidence="2 3" key="1">
    <citation type="submission" date="2024-02" db="EMBL/GenBank/DDBJ databases">
        <authorList>
            <person name="Saticioglu I.B."/>
        </authorList>
    </citation>
    <scope>NUCLEOTIDE SEQUENCE [LARGE SCALE GENOMIC DNA]</scope>
    <source>
        <strain evidence="2 3">Mu-43</strain>
    </source>
</reference>
<dbReference type="EMBL" id="JBBDGN010000001">
    <property type="protein sequence ID" value="MEJ1090631.1"/>
    <property type="molecule type" value="Genomic_DNA"/>
</dbReference>
<organism evidence="2 3">
    <name type="scientific">Microbacterium istanbulense</name>
    <dbReference type="NCBI Taxonomy" id="3122049"/>
    <lineage>
        <taxon>Bacteria</taxon>
        <taxon>Bacillati</taxon>
        <taxon>Actinomycetota</taxon>
        <taxon>Actinomycetes</taxon>
        <taxon>Micrococcales</taxon>
        <taxon>Microbacteriaceae</taxon>
        <taxon>Microbacterium</taxon>
    </lineage>
</organism>
<protein>
    <submittedName>
        <fullName evidence="2">DUF6326 family protein</fullName>
    </submittedName>
</protein>
<feature type="transmembrane region" description="Helical" evidence="1">
    <location>
        <begin position="116"/>
        <end position="135"/>
    </location>
</feature>
<proteinExistence type="predicted"/>
<evidence type="ECO:0000313" key="2">
    <source>
        <dbReference type="EMBL" id="MEJ1090631.1"/>
    </source>
</evidence>
<feature type="transmembrane region" description="Helical" evidence="1">
    <location>
        <begin position="91"/>
        <end position="110"/>
    </location>
</feature>
<evidence type="ECO:0000313" key="3">
    <source>
        <dbReference type="Proteomes" id="UP001366085"/>
    </source>
</evidence>
<keyword evidence="1" id="KW-1133">Transmembrane helix</keyword>
<dbReference type="RefSeq" id="WP_337317205.1">
    <property type="nucleotide sequence ID" value="NZ_JBBDGN010000001.1"/>
</dbReference>
<dbReference type="Proteomes" id="UP001366085">
    <property type="component" value="Unassembled WGS sequence"/>
</dbReference>
<dbReference type="Pfam" id="PF19851">
    <property type="entry name" value="DUF6326"/>
    <property type="match status" value="1"/>
</dbReference>
<name>A0ABU8LI62_9MICO</name>
<sequence length="144" mass="15956">MSTHRPTTALDDQRVPVRTTLAVAWASFVLLYLYVDFITFYKPGVVDDILDGIVWQFDVTPAWAVTALALLAIPILMVVLSAILPARAGRIANLAAVAIQIPFAAFNAVGEIGTEWMPFYLLAIALEFFVLAVILRHAWTWPRT</sequence>
<dbReference type="InterPro" id="IPR046289">
    <property type="entry name" value="DUF6326"/>
</dbReference>
<feature type="transmembrane region" description="Helical" evidence="1">
    <location>
        <begin position="61"/>
        <end position="84"/>
    </location>
</feature>
<comment type="caution">
    <text evidence="2">The sequence shown here is derived from an EMBL/GenBank/DDBJ whole genome shotgun (WGS) entry which is preliminary data.</text>
</comment>
<accession>A0ABU8LI62</accession>
<keyword evidence="1" id="KW-0472">Membrane</keyword>
<evidence type="ECO:0000256" key="1">
    <source>
        <dbReference type="SAM" id="Phobius"/>
    </source>
</evidence>